<dbReference type="InterPro" id="IPR025235">
    <property type="entry name" value="DUF4178"/>
</dbReference>
<feature type="region of interest" description="Disordered" evidence="1">
    <location>
        <begin position="333"/>
        <end position="354"/>
    </location>
</feature>
<feature type="domain" description="DUF4178" evidence="2">
    <location>
        <begin position="12"/>
        <end position="141"/>
    </location>
</feature>
<dbReference type="HOGENOM" id="CLU_749455_0_0_9"/>
<sequence>MINDNLSLDIDSEIILNGVRFVVDGYILFEDFDGTRWIEYKLRSKERSQIRWLSVDRLNDEYAVYKEESYSEEFLEENIKSIGYRNVDSSSARVLDYGGNVDVDIDEIVSYKEYEDSTEELLISGERWGSDDEFSKGHYIDKDDIKKLDSKFNAKQNKDILDRINKSNEHKEDKKNLGITIAIILIIFVVSILSDSDDQDRRLSKVIESNSNFQYETSVTSDMDNSKKADVYSINKKIEEVAKLLIDELQGDVENVQESEEDGTVVIITTDEMALIYLSEDTRTLLQVSSREYVYSSRNTLYRGSHTANRYYRGYYNNKASNQNQNRYKTYSDSIKQSSVNSRLSSGGGISSGK</sequence>
<proteinExistence type="predicted"/>
<protein>
    <recommendedName>
        <fullName evidence="2">DUF4178 domain-containing protein</fullName>
    </recommendedName>
</protein>
<keyword evidence="4" id="KW-1185">Reference proteome</keyword>
<evidence type="ECO:0000256" key="1">
    <source>
        <dbReference type="SAM" id="MobiDB-lite"/>
    </source>
</evidence>
<dbReference type="eggNOG" id="ENOG5033GKJ">
    <property type="taxonomic scope" value="Bacteria"/>
</dbReference>
<gene>
    <name evidence="3" type="ordered locus">Curi_c27630</name>
</gene>
<evidence type="ECO:0000259" key="2">
    <source>
        <dbReference type="Pfam" id="PF13785"/>
    </source>
</evidence>
<organism evidence="3 4">
    <name type="scientific">Gottschalkia acidurici (strain ATCC 7906 / DSM 604 / BCRC 14475 / CIP 104303 / KCTC 5404 / NCIMB 10678 / 9a)</name>
    <name type="common">Clostridium acidurici</name>
    <dbReference type="NCBI Taxonomy" id="1128398"/>
    <lineage>
        <taxon>Bacteria</taxon>
        <taxon>Bacillati</taxon>
        <taxon>Bacillota</taxon>
        <taxon>Tissierellia</taxon>
        <taxon>Tissierellales</taxon>
        <taxon>Gottschalkiaceae</taxon>
        <taxon>Gottschalkia</taxon>
    </lineage>
</organism>
<dbReference type="Proteomes" id="UP000006094">
    <property type="component" value="Chromosome"/>
</dbReference>
<dbReference type="RefSeq" id="WP_014968890.1">
    <property type="nucleotide sequence ID" value="NC_018664.1"/>
</dbReference>
<accession>K0B5D8</accession>
<dbReference type="AlphaFoldDB" id="K0B5D8"/>
<name>K0B5D8_GOTA9</name>
<evidence type="ECO:0000313" key="3">
    <source>
        <dbReference type="EMBL" id="AFS79756.1"/>
    </source>
</evidence>
<feature type="compositionally biased region" description="Polar residues" evidence="1">
    <location>
        <begin position="333"/>
        <end position="344"/>
    </location>
</feature>
<dbReference type="EMBL" id="CP003326">
    <property type="protein sequence ID" value="AFS79756.1"/>
    <property type="molecule type" value="Genomic_DNA"/>
</dbReference>
<dbReference type="STRING" id="1128398.Curi_c27630"/>
<reference evidence="3 4" key="1">
    <citation type="journal article" date="2012" name="PLoS ONE">
        <title>The purine-utilizing bacterium Clostridium acidurici 9a: a genome-guided metabolic reconsideration.</title>
        <authorList>
            <person name="Hartwich K."/>
            <person name="Poehlein A."/>
            <person name="Daniel R."/>
        </authorList>
    </citation>
    <scope>NUCLEOTIDE SEQUENCE [LARGE SCALE GENOMIC DNA]</scope>
    <source>
        <strain evidence="4">ATCC 7906 / DSM 604 / BCRC 14475 / CIP 104303 / KCTC 5404 / NCIMB 10678 / 9a</strain>
    </source>
</reference>
<evidence type="ECO:0000313" key="4">
    <source>
        <dbReference type="Proteomes" id="UP000006094"/>
    </source>
</evidence>
<dbReference type="Pfam" id="PF13785">
    <property type="entry name" value="DUF4178"/>
    <property type="match status" value="1"/>
</dbReference>
<dbReference type="KEGG" id="cad:Curi_c27630"/>
<dbReference type="OrthoDB" id="1901128at2"/>